<evidence type="ECO:0000259" key="2">
    <source>
        <dbReference type="Pfam" id="PF01370"/>
    </source>
</evidence>
<reference evidence="4" key="1">
    <citation type="submission" date="2016-11" db="EMBL/GenBank/DDBJ databases">
        <authorList>
            <person name="Varghese N."/>
            <person name="Submissions S."/>
        </authorList>
    </citation>
    <scope>NUCLEOTIDE SEQUENCE [LARGE SCALE GENOMIC DNA]</scope>
    <source>
        <strain evidence="4">DSM 100564</strain>
    </source>
</reference>
<dbReference type="SUPFAM" id="SSF51735">
    <property type="entry name" value="NAD(P)-binding Rossmann-fold domains"/>
    <property type="match status" value="1"/>
</dbReference>
<accession>A0A1M6I6W5</accession>
<dbReference type="Pfam" id="PF01370">
    <property type="entry name" value="Epimerase"/>
    <property type="match status" value="1"/>
</dbReference>
<organism evidence="3 4">
    <name type="scientific">Shimia gijangensis</name>
    <dbReference type="NCBI Taxonomy" id="1470563"/>
    <lineage>
        <taxon>Bacteria</taxon>
        <taxon>Pseudomonadati</taxon>
        <taxon>Pseudomonadota</taxon>
        <taxon>Alphaproteobacteria</taxon>
        <taxon>Rhodobacterales</taxon>
        <taxon>Roseobacteraceae</taxon>
    </lineage>
</organism>
<feature type="domain" description="NAD-dependent epimerase/dehydratase" evidence="2">
    <location>
        <begin position="9"/>
        <end position="182"/>
    </location>
</feature>
<evidence type="ECO:0000313" key="3">
    <source>
        <dbReference type="EMBL" id="SHJ30170.1"/>
    </source>
</evidence>
<sequence>MKIDTKSPVMITGATGYVAGWIVKGLLDAGLTVHAPVRDPDNSEKLQHLTNLAANSAGEIKFFKADLLDEGSYDEAMQGCAVVFHTASPFTINVKDAQKELIDPAVNGTRNVLTQARKTDSVKRIVLTSSCAAIYTDASDCAKAPNGTLTEDIWNTTSSLDYQPYSYSKTLAEKEAWKIADAQSQ</sequence>
<keyword evidence="4" id="KW-1185">Reference proteome</keyword>
<name>A0A1M6I6W5_9RHOB</name>
<dbReference type="PANTHER" id="PTHR10366:SF812">
    <property type="entry name" value="VPS9 DOMAIN-CONTAINING PROTEIN"/>
    <property type="match status" value="1"/>
</dbReference>
<dbReference type="InterPro" id="IPR050425">
    <property type="entry name" value="NAD(P)_dehydrat-like"/>
</dbReference>
<dbReference type="RefSeq" id="WP_220387626.1">
    <property type="nucleotide sequence ID" value="NZ_FQZQ01000007.1"/>
</dbReference>
<evidence type="ECO:0000313" key="4">
    <source>
        <dbReference type="Proteomes" id="UP000183982"/>
    </source>
</evidence>
<dbReference type="InterPro" id="IPR001509">
    <property type="entry name" value="Epimerase_deHydtase"/>
</dbReference>
<protein>
    <submittedName>
        <fullName evidence="3">3-beta hydroxysteroid dehydrogenase/isomerase family protein</fullName>
    </submittedName>
</protein>
<dbReference type="GO" id="GO:0016853">
    <property type="term" value="F:isomerase activity"/>
    <property type="evidence" value="ECO:0007669"/>
    <property type="project" value="UniProtKB-KW"/>
</dbReference>
<dbReference type="AlphaFoldDB" id="A0A1M6I6W5"/>
<proteinExistence type="predicted"/>
<dbReference type="InterPro" id="IPR036291">
    <property type="entry name" value="NAD(P)-bd_dom_sf"/>
</dbReference>
<keyword evidence="1" id="KW-0560">Oxidoreductase</keyword>
<dbReference type="EMBL" id="FQZQ01000007">
    <property type="protein sequence ID" value="SHJ30170.1"/>
    <property type="molecule type" value="Genomic_DNA"/>
</dbReference>
<dbReference type="PANTHER" id="PTHR10366">
    <property type="entry name" value="NAD DEPENDENT EPIMERASE/DEHYDRATASE"/>
    <property type="match status" value="1"/>
</dbReference>
<gene>
    <name evidence="3" type="ORF">SAMN05444000_1079</name>
</gene>
<dbReference type="Gene3D" id="3.40.50.720">
    <property type="entry name" value="NAD(P)-binding Rossmann-like Domain"/>
    <property type="match status" value="1"/>
</dbReference>
<dbReference type="GO" id="GO:0016616">
    <property type="term" value="F:oxidoreductase activity, acting on the CH-OH group of donors, NAD or NADP as acceptor"/>
    <property type="evidence" value="ECO:0007669"/>
    <property type="project" value="TreeGrafter"/>
</dbReference>
<keyword evidence="3" id="KW-0413">Isomerase</keyword>
<dbReference type="Proteomes" id="UP000183982">
    <property type="component" value="Unassembled WGS sequence"/>
</dbReference>
<evidence type="ECO:0000256" key="1">
    <source>
        <dbReference type="ARBA" id="ARBA00023002"/>
    </source>
</evidence>
<dbReference type="STRING" id="1470563.SAMN05444000_1079"/>